<evidence type="ECO:0000313" key="2">
    <source>
        <dbReference type="Proteomes" id="UP001193389"/>
    </source>
</evidence>
<name>A0A5K7S998_9BACT</name>
<reference evidence="1" key="1">
    <citation type="journal article" date="2020" name="Int. J. Syst. Evol. Microbiol.">
        <title>Aquipluma nitroreducens gen. nov. sp. nov., a novel facultatively anaerobic bacterium isolated from a freshwater lake.</title>
        <authorList>
            <person name="Watanabe M."/>
            <person name="Kojima H."/>
            <person name="Fukui M."/>
        </authorList>
    </citation>
    <scope>NUCLEOTIDE SEQUENCE</scope>
    <source>
        <strain evidence="1">MeG22</strain>
    </source>
</reference>
<protein>
    <submittedName>
        <fullName evidence="1">Uncharacterized protein</fullName>
    </submittedName>
</protein>
<accession>A0A5K7S998</accession>
<gene>
    <name evidence="1" type="ORF">AQPE_2053</name>
</gene>
<dbReference type="AlphaFoldDB" id="A0A5K7S998"/>
<sequence length="60" mass="6753">MYLQKKAEAPDHQLLQQLHGFEHGSVETCEARDFGSYPESFSLQAGLLALPIFANLPNRH</sequence>
<proteinExistence type="predicted"/>
<dbReference type="EMBL" id="AP018694">
    <property type="protein sequence ID" value="BBE17894.1"/>
    <property type="molecule type" value="Genomic_DNA"/>
</dbReference>
<dbReference type="Proteomes" id="UP001193389">
    <property type="component" value="Chromosome"/>
</dbReference>
<organism evidence="1 2">
    <name type="scientific">Aquipluma nitroreducens</name>
    <dbReference type="NCBI Taxonomy" id="2010828"/>
    <lineage>
        <taxon>Bacteria</taxon>
        <taxon>Pseudomonadati</taxon>
        <taxon>Bacteroidota</taxon>
        <taxon>Bacteroidia</taxon>
        <taxon>Marinilabiliales</taxon>
        <taxon>Prolixibacteraceae</taxon>
        <taxon>Aquipluma</taxon>
    </lineage>
</organism>
<keyword evidence="2" id="KW-1185">Reference proteome</keyword>
<evidence type="ECO:0000313" key="1">
    <source>
        <dbReference type="EMBL" id="BBE17894.1"/>
    </source>
</evidence>
<dbReference type="KEGG" id="anf:AQPE_2053"/>